<dbReference type="Pfam" id="PF13432">
    <property type="entry name" value="TPR_16"/>
    <property type="match status" value="1"/>
</dbReference>
<feature type="repeat" description="TPR" evidence="7">
    <location>
        <begin position="427"/>
        <end position="460"/>
    </location>
</feature>
<keyword evidence="2" id="KW-0677">Repeat</keyword>
<dbReference type="Pfam" id="PF04049">
    <property type="entry name" value="ANAPC8"/>
    <property type="match status" value="1"/>
</dbReference>
<evidence type="ECO:0000256" key="2">
    <source>
        <dbReference type="ARBA" id="ARBA00022737"/>
    </source>
</evidence>
<dbReference type="EMBL" id="SWFS01000288">
    <property type="protein sequence ID" value="KAA8911350.1"/>
    <property type="molecule type" value="Genomic_DNA"/>
</dbReference>
<dbReference type="GO" id="GO:0045842">
    <property type="term" value="P:positive regulation of mitotic metaphase/anaphase transition"/>
    <property type="evidence" value="ECO:0007669"/>
    <property type="project" value="TreeGrafter"/>
</dbReference>
<evidence type="ECO:0000256" key="4">
    <source>
        <dbReference type="ARBA" id="ARBA00022786"/>
    </source>
</evidence>
<dbReference type="GO" id="GO:0016567">
    <property type="term" value="P:protein ubiquitination"/>
    <property type="evidence" value="ECO:0007669"/>
    <property type="project" value="TreeGrafter"/>
</dbReference>
<dbReference type="Pfam" id="PF13181">
    <property type="entry name" value="TPR_8"/>
    <property type="match status" value="1"/>
</dbReference>
<dbReference type="OrthoDB" id="10262026at2759"/>
<evidence type="ECO:0000256" key="5">
    <source>
        <dbReference type="ARBA" id="ARBA00022803"/>
    </source>
</evidence>
<evidence type="ECO:0000313" key="9">
    <source>
        <dbReference type="EMBL" id="KAA8911350.1"/>
    </source>
</evidence>
<feature type="repeat" description="TPR" evidence="7">
    <location>
        <begin position="461"/>
        <end position="494"/>
    </location>
</feature>
<keyword evidence="5 7" id="KW-0802">TPR repeat</keyword>
<proteinExistence type="predicted"/>
<dbReference type="InterPro" id="IPR011990">
    <property type="entry name" value="TPR-like_helical_dom_sf"/>
</dbReference>
<accession>A0A642V3Y2</accession>
<dbReference type="GO" id="GO:0031145">
    <property type="term" value="P:anaphase-promoting complex-dependent catabolic process"/>
    <property type="evidence" value="ECO:0007669"/>
    <property type="project" value="TreeGrafter"/>
</dbReference>
<feature type="repeat" description="TPR" evidence="7">
    <location>
        <begin position="393"/>
        <end position="426"/>
    </location>
</feature>
<evidence type="ECO:0000256" key="1">
    <source>
        <dbReference type="ARBA" id="ARBA00022618"/>
    </source>
</evidence>
<dbReference type="GO" id="GO:0051301">
    <property type="term" value="P:cell division"/>
    <property type="evidence" value="ECO:0007669"/>
    <property type="project" value="UniProtKB-KW"/>
</dbReference>
<dbReference type="AlphaFoldDB" id="A0A642V3Y2"/>
<keyword evidence="3" id="KW-0498">Mitosis</keyword>
<evidence type="ECO:0000256" key="6">
    <source>
        <dbReference type="ARBA" id="ARBA00023306"/>
    </source>
</evidence>
<keyword evidence="1" id="KW-0132">Cell division</keyword>
<dbReference type="PROSITE" id="PS50005">
    <property type="entry name" value="TPR"/>
    <property type="match status" value="3"/>
</dbReference>
<dbReference type="VEuPathDB" id="FungiDB:TRICI_003846"/>
<name>A0A642V3Y2_9ASCO</name>
<dbReference type="SUPFAM" id="SSF48452">
    <property type="entry name" value="TPR-like"/>
    <property type="match status" value="2"/>
</dbReference>
<protein>
    <recommendedName>
        <fullName evidence="8">Cdc23 domain-containing protein</fullName>
    </recommendedName>
</protein>
<keyword evidence="6" id="KW-0131">Cell cycle</keyword>
<evidence type="ECO:0000313" key="10">
    <source>
        <dbReference type="Proteomes" id="UP000761534"/>
    </source>
</evidence>
<dbReference type="PANTHER" id="PTHR12558:SF10">
    <property type="entry name" value="CELL DIVISION CYCLE PROTEIN 23 HOMOLOG"/>
    <property type="match status" value="1"/>
</dbReference>
<dbReference type="GO" id="GO:0005680">
    <property type="term" value="C:anaphase-promoting complex"/>
    <property type="evidence" value="ECO:0007669"/>
    <property type="project" value="InterPro"/>
</dbReference>
<evidence type="ECO:0000256" key="7">
    <source>
        <dbReference type="PROSITE-ProRule" id="PRU00339"/>
    </source>
</evidence>
<reference evidence="9" key="1">
    <citation type="journal article" date="2019" name="G3 (Bethesda)">
        <title>Genome Assemblies of Two Rare Opportunistic Yeast Pathogens: Diutina rugosa (syn. Candida rugosa) and Trichomonascus ciferrii (syn. Candida ciferrii).</title>
        <authorList>
            <person name="Mixao V."/>
            <person name="Saus E."/>
            <person name="Hansen A.P."/>
            <person name="Lass-Florl C."/>
            <person name="Gabaldon T."/>
        </authorList>
    </citation>
    <scope>NUCLEOTIDE SEQUENCE</scope>
    <source>
        <strain evidence="9">CBS 4856</strain>
    </source>
</reference>
<keyword evidence="10" id="KW-1185">Reference proteome</keyword>
<comment type="caution">
    <text evidence="9">The sequence shown here is derived from an EMBL/GenBank/DDBJ whole genome shotgun (WGS) entry which is preliminary data.</text>
</comment>
<organism evidence="9 10">
    <name type="scientific">Trichomonascus ciferrii</name>
    <dbReference type="NCBI Taxonomy" id="44093"/>
    <lineage>
        <taxon>Eukaryota</taxon>
        <taxon>Fungi</taxon>
        <taxon>Dikarya</taxon>
        <taxon>Ascomycota</taxon>
        <taxon>Saccharomycotina</taxon>
        <taxon>Dipodascomycetes</taxon>
        <taxon>Dipodascales</taxon>
        <taxon>Trichomonascaceae</taxon>
        <taxon>Trichomonascus</taxon>
        <taxon>Trichomonascus ciferrii complex</taxon>
    </lineage>
</organism>
<dbReference type="Gene3D" id="1.25.40.10">
    <property type="entry name" value="Tetratricopeptide repeat domain"/>
    <property type="match status" value="2"/>
</dbReference>
<feature type="domain" description="Cdc23" evidence="8">
    <location>
        <begin position="113"/>
        <end position="298"/>
    </location>
</feature>
<dbReference type="Proteomes" id="UP000761534">
    <property type="component" value="Unassembled WGS sequence"/>
</dbReference>
<dbReference type="PANTHER" id="PTHR12558">
    <property type="entry name" value="CELL DIVISION CYCLE 16,23,27"/>
    <property type="match status" value="1"/>
</dbReference>
<evidence type="ECO:0000256" key="3">
    <source>
        <dbReference type="ARBA" id="ARBA00022776"/>
    </source>
</evidence>
<dbReference type="InterPro" id="IPR007192">
    <property type="entry name" value="APC8"/>
</dbReference>
<keyword evidence="4" id="KW-0833">Ubl conjugation pathway</keyword>
<evidence type="ECO:0000259" key="8">
    <source>
        <dbReference type="Pfam" id="PF04049"/>
    </source>
</evidence>
<dbReference type="InterPro" id="IPR019734">
    <property type="entry name" value="TPR_rpt"/>
</dbReference>
<gene>
    <name evidence="9" type="ORF">TRICI_003846</name>
</gene>
<dbReference type="SMART" id="SM00028">
    <property type="entry name" value="TPR"/>
    <property type="match status" value="5"/>
</dbReference>
<sequence>MPQKSQLGQVCRGLAPCTPVALRGINEYNPRLGEADPGGLGACPQKPQLDQVFCRGPAACTPMALRGINEYNPRLGEADPGGLGARAAEAANGLDVDDRRPIATGQPMDLPSDRCIFAKTLFDCHEYDRCAYVLEDEKDDAHAVFLRLYAKYISGEKKREEEHEGVLTPRDTASANQQLVGIVRELETLSPALRDDPFLLYLAGVALVRQRNEKEAVARLLRSVALFPYNWSAWLELLQCVPTLERLNALAYRLPDHPMSRMFLAHAHQELYQTTGLEALDELQRAFPRFQFLVVQRALVSYHALNYHDAETLFDGVLAHDPHRLDDMDTYSNILYVMERRAKLAFLAQLASATDRFRPETCCIVANYYSLKSEHERAIVYYQRALILDRSCLSAWTLMGHEFVELKNTHAAIESYRRAVDANRRDYRAWYGLGQAYEVLEMHYYSLYYYQRATALKPHDVRMWQALAHCFDKLDRTDDAIKAYKRALKISDMDPLILLKIAGLYEKLRDPETAASYMRHCLTEEAEAEDDESSQARLWLAKYELARGNYARAHKSASPSVGLYSLMPRRATGVQGAGPLQNPNPIVFWGHAPRPPGSASPSLGLYSLKPRRATGVQGASPLQNPNPIVFWGHAPRPPGSASPSVGLYSLKPRRATGVQGASPLQNLTQ</sequence>